<dbReference type="EMBL" id="NQKL01000002">
    <property type="protein sequence ID" value="OZY43340.1"/>
    <property type="molecule type" value="Genomic_DNA"/>
</dbReference>
<protein>
    <recommendedName>
        <fullName evidence="5">Type III effector HopAC1</fullName>
    </recommendedName>
</protein>
<comment type="caution">
    <text evidence="3">The sequence shown here is derived from an EMBL/GenBank/DDBJ whole genome shotgun (WGS) entry which is preliminary data.</text>
</comment>
<evidence type="ECO:0008006" key="5">
    <source>
        <dbReference type="Google" id="ProtNLM"/>
    </source>
</evidence>
<dbReference type="RefSeq" id="WP_095028053.1">
    <property type="nucleotide sequence ID" value="NZ_NQKL01000002.1"/>
</dbReference>
<evidence type="ECO:0000259" key="2">
    <source>
        <dbReference type="Pfam" id="PF20178"/>
    </source>
</evidence>
<dbReference type="Proteomes" id="UP000216113">
    <property type="component" value="Unassembled WGS sequence"/>
</dbReference>
<reference evidence="3 4" key="1">
    <citation type="submission" date="2017-08" db="EMBL/GenBank/DDBJ databases">
        <title>Genomic and metabolic characterisation of spoilage-associated Pseudomonas species.</title>
        <authorList>
            <person name="Stanborough T."/>
            <person name="Fegan N."/>
            <person name="Powell S.M."/>
            <person name="Singh T."/>
            <person name="Tamplin M.L."/>
            <person name="Chandry P.S."/>
        </authorList>
    </citation>
    <scope>NUCLEOTIDE SEQUENCE [LARGE SCALE GENOMIC DNA]</scope>
    <source>
        <strain evidence="3 4">F1820</strain>
    </source>
</reference>
<gene>
    <name evidence="3" type="ORF">CJF43_04010</name>
</gene>
<dbReference type="SUPFAM" id="SSF159501">
    <property type="entry name" value="EreA/ChaN-like"/>
    <property type="match status" value="1"/>
</dbReference>
<accession>A0A266M097</accession>
<feature type="domain" description="Haem-binding uptake Tiki superfamily ChaN" evidence="1">
    <location>
        <begin position="1119"/>
        <end position="1225"/>
    </location>
</feature>
<dbReference type="Gene3D" id="3.40.50.11550">
    <property type="match status" value="1"/>
</dbReference>
<evidence type="ECO:0000259" key="1">
    <source>
        <dbReference type="Pfam" id="PF04187"/>
    </source>
</evidence>
<evidence type="ECO:0000313" key="4">
    <source>
        <dbReference type="Proteomes" id="UP000216113"/>
    </source>
</evidence>
<proteinExistence type="predicted"/>
<feature type="domain" description="Dermonecrotic toxin N-terminal" evidence="2">
    <location>
        <begin position="423"/>
        <end position="677"/>
    </location>
</feature>
<name>A0A266M097_PSEFR</name>
<evidence type="ECO:0000313" key="3">
    <source>
        <dbReference type="EMBL" id="OZY43340.1"/>
    </source>
</evidence>
<dbReference type="InterPro" id="IPR046673">
    <property type="entry name" value="ToxA_N"/>
</dbReference>
<dbReference type="Pfam" id="PF04187">
    <property type="entry name" value="Cofac_haem_bdg"/>
    <property type="match status" value="1"/>
</dbReference>
<dbReference type="InterPro" id="IPR007314">
    <property type="entry name" value="Cofac_haem-bd_dom"/>
</dbReference>
<organism evidence="3 4">
    <name type="scientific">Pseudomonas fragi</name>
    <dbReference type="NCBI Taxonomy" id="296"/>
    <lineage>
        <taxon>Bacteria</taxon>
        <taxon>Pseudomonadati</taxon>
        <taxon>Pseudomonadota</taxon>
        <taxon>Gammaproteobacteria</taxon>
        <taxon>Pseudomonadales</taxon>
        <taxon>Pseudomonadaceae</taxon>
        <taxon>Pseudomonas</taxon>
    </lineage>
</organism>
<sequence length="1425" mass="160879">MPSALDTLKNAERELPLLLNALPNLDLSLDHRLRMFFPRLPADACTDFIFINEEIAPEPGQTSTIASQSLTALIDQCYLTGQIPTFVQGATRIYNYAYTLDDQDLAIGISAPELEKYLEFVVRSPELCVRDALSDFWRTPHKDLSGLPPKDWLTQFVRKMIRAEAGVRHGDTTFSPNAMEMIDQLLPEAASALTPGAYGFYTLTLNGHPLQRATPLYGAFIITAKNLPLIDSQQHERRIIQDSTPRPIVLFLPDSGLEYWDSLSALTQELTARLKDPHQRETLLACVLAEDRTHALAHEHVDYSPVADKDILTFCSDQLIHKQQRDMRHAWAVARRLKLDTTFDQLSECTDQSLSSSLSLNPAKILLGRYTLLMESQLPGWLKSASDTHKSQWRLAVERLNHERLAAESDDEPGLGEIGQKRTLLGYARVQLQQQIKKDHGIDVDPDAIFISTTEAVRTGPLINPISGSAFAAGMSLDRTGPVISYHTTRHSLSELALANVGKWDVTFALTAQVKDAAGNQHPVLSSSYLKGLVRQLDIGENYKKKLNDLLVNSSQAQWRKERYVAFKQAQLRLDLLEATLSGTLSADQAARVQVALDHPEESSRPHLNGEQIKVHLLMLRYKPLPGVLVFSYTGSRQLLCYTPGAAENRWFMIANSRNELGQILSRNAWHAYVLRRVTPTQQAYIRPLLEQGLTDANLQFQGISHNLFEASYDTEALHAIRDADEQSTSTWESNVNTAKETALTAIDILSFALPTRVLLPVVLARFISQILRGIDALQRDEKHEALLNFMEAITHLTDGASDFTGSAIFAGSIRQRLHQPAPRLSNGAASNDSRVNLRLRTGGEFATGVYEAPTTSSQPVHYTQARNGRLYRSQYDTLDEVWRALDQRKPEAPYSIPLREISAGLWDVDPTTPLLKQKTGIERVIDSARVRNVDLSGHTPDDQGIYRIDNLRYIRQNGDIFEVYSGWLGRSWYLQIQSGSSSGVSGSYKVRRTASHWEIRHRLADNSKRWEPLTTQRAQLDFDIPQARHSDYDIPDEFRETLRDIIDHHRSALDGRTDFMDLTSRRSIAHRAYKELRIKLLADAKAWYQTRPAKPRVTRPPLPADISQQELFKRLFEHTDGIICGETHSHQSSKKILIDNMAELSRNNVKTLYMEHLQADMHQSLLDDYLRTGKMPLRLDKFLEDQDFGHQIQSSSAYTFSQLVRTARQHGIRVVALDCAASYYPKGVSSDTPWLTRFEMFSYFASRTIRANQARAGAGKWIALMGNSHANTFESIPGLAELESAIGLRVSDSAPGTSRGLHQDISVIIPSDTKHAYYRLLKNDYWLQIDIPGKQANRLDLTPVQTNERLRDAGYFRFDSSPSRGARLVHRSSNHEIVYTPLQTDPGGQIFIERESWPTIHRKRYDALKGLIHDLLDINMTQVQ</sequence>
<dbReference type="CDD" id="cd14729">
    <property type="entry name" value="RtxA-like"/>
    <property type="match status" value="1"/>
</dbReference>
<dbReference type="Pfam" id="PF20178">
    <property type="entry name" value="ToxA_N"/>
    <property type="match status" value="1"/>
</dbReference>